<evidence type="ECO:0000313" key="1">
    <source>
        <dbReference type="EMBL" id="ELR72776.1"/>
    </source>
</evidence>
<organism evidence="1 2">
    <name type="scientific">Fulvivirga imtechensis AK7</name>
    <dbReference type="NCBI Taxonomy" id="1237149"/>
    <lineage>
        <taxon>Bacteria</taxon>
        <taxon>Pseudomonadati</taxon>
        <taxon>Bacteroidota</taxon>
        <taxon>Cytophagia</taxon>
        <taxon>Cytophagales</taxon>
        <taxon>Fulvivirgaceae</taxon>
        <taxon>Fulvivirga</taxon>
    </lineage>
</organism>
<dbReference type="AlphaFoldDB" id="L8JUW6"/>
<dbReference type="RefSeq" id="WP_009578434.1">
    <property type="nucleotide sequence ID" value="NZ_AMZN01000014.1"/>
</dbReference>
<dbReference type="Proteomes" id="UP000011135">
    <property type="component" value="Unassembled WGS sequence"/>
</dbReference>
<accession>L8JUW6</accession>
<protein>
    <submittedName>
        <fullName evidence="1">Uncharacterized protein</fullName>
    </submittedName>
</protein>
<comment type="caution">
    <text evidence="1">The sequence shown here is derived from an EMBL/GenBank/DDBJ whole genome shotgun (WGS) entry which is preliminary data.</text>
</comment>
<reference evidence="1 2" key="1">
    <citation type="submission" date="2012-12" db="EMBL/GenBank/DDBJ databases">
        <title>Genome assembly of Fulvivirga imtechensis AK7.</title>
        <authorList>
            <person name="Nupur N."/>
            <person name="Khatri I."/>
            <person name="Kumar R."/>
            <person name="Subramanian S."/>
            <person name="Pinnaka A."/>
        </authorList>
    </citation>
    <scope>NUCLEOTIDE SEQUENCE [LARGE SCALE GENOMIC DNA]</scope>
    <source>
        <strain evidence="1 2">AK7</strain>
    </source>
</reference>
<name>L8JUW6_9BACT</name>
<gene>
    <name evidence="1" type="ORF">C900_00737</name>
</gene>
<evidence type="ECO:0000313" key="2">
    <source>
        <dbReference type="Proteomes" id="UP000011135"/>
    </source>
</evidence>
<proteinExistence type="predicted"/>
<keyword evidence="2" id="KW-1185">Reference proteome</keyword>
<sequence length="85" mass="10010">MRKTLTAFKTTRHTYFTLNGFYYIKENQANNLIDQGQEAASDHHRNYKHLKALPGVNPMTNYYRRDQSYGVETYARFLLLCTGIE</sequence>
<dbReference type="EMBL" id="AMZN01000014">
    <property type="protein sequence ID" value="ELR72776.1"/>
    <property type="molecule type" value="Genomic_DNA"/>
</dbReference>